<name>A0A6G0VX24_APHCR</name>
<comment type="subcellular location">
    <subcellularLocation>
        <location evidence="1">Secreted</location>
    </subcellularLocation>
</comment>
<dbReference type="AlphaFoldDB" id="A0A6G0VX24"/>
<dbReference type="InterPro" id="IPR001007">
    <property type="entry name" value="VWF_dom"/>
</dbReference>
<feature type="non-terminal residue" evidence="6">
    <location>
        <position position="533"/>
    </location>
</feature>
<dbReference type="Proteomes" id="UP000478052">
    <property type="component" value="Unassembled WGS sequence"/>
</dbReference>
<feature type="domain" description="VWFC" evidence="5">
    <location>
        <begin position="1"/>
        <end position="62"/>
    </location>
</feature>
<keyword evidence="7" id="KW-1185">Reference proteome</keyword>
<sequence length="533" mass="60520">WCLSNGKKYKHGELLTDPSACNICICFNAKIVCQENCPAVKVGCQRINDPNNSTCCGRIVCNEYENDITTEQSEHMKQIEVTSETSTTTTTMNVRDAVIEHIFSSTPPIDKSVITSSPTTLKTFHESTETSSLKPITTTTVKLIENLPSTTEKSKIISSTLATLTTIKRTEVTTSVPKPLEDEDYSFESMFSFLFSGDTPEQSSPPPLLPSSTNYMESETRIEHRTDDEIDEKTHLIDTKHDGQTDFVSHPKQQHKPILNSGTEIHSPVENKHNKVEPQEVYKPVEFRPNTEIKQQDNDKLNSETKYFIDNKPLQSGTKQHVDVKLHQEIKPNATSSGIKQQAEIKTHFDVKENVQVTSPFNLNHYDEVKPLYHDLSNHQTEVKSHFSVKDNPKHKIHTDSKFQSDDKTYTDFKHQSDINTHFDVKEQVAVKPYFDFKQQTEVKQHSNYKQQVDVGLQSEFKQQTEVKPNIATTPLKTKVDSEFNLLASLLKISGCNIYGRMYRVGKIISELSNPCLECMCTEIGVHCNQLKC</sequence>
<comment type="caution">
    <text evidence="6">The sequence shown here is derived from an EMBL/GenBank/DDBJ whole genome shotgun (WGS) entry which is preliminary data.</text>
</comment>
<evidence type="ECO:0000313" key="6">
    <source>
        <dbReference type="EMBL" id="KAF0711886.1"/>
    </source>
</evidence>
<evidence type="ECO:0000313" key="7">
    <source>
        <dbReference type="Proteomes" id="UP000478052"/>
    </source>
</evidence>
<feature type="non-terminal residue" evidence="6">
    <location>
        <position position="1"/>
    </location>
</feature>
<dbReference type="PROSITE" id="PS50184">
    <property type="entry name" value="VWFC_2"/>
    <property type="match status" value="1"/>
</dbReference>
<gene>
    <name evidence="6" type="ORF">FWK35_00037833</name>
</gene>
<accession>A0A6G0VX24</accession>
<proteinExistence type="predicted"/>
<organism evidence="6 7">
    <name type="scientific">Aphis craccivora</name>
    <name type="common">Cowpea aphid</name>
    <dbReference type="NCBI Taxonomy" id="307492"/>
    <lineage>
        <taxon>Eukaryota</taxon>
        <taxon>Metazoa</taxon>
        <taxon>Ecdysozoa</taxon>
        <taxon>Arthropoda</taxon>
        <taxon>Hexapoda</taxon>
        <taxon>Insecta</taxon>
        <taxon>Pterygota</taxon>
        <taxon>Neoptera</taxon>
        <taxon>Paraneoptera</taxon>
        <taxon>Hemiptera</taxon>
        <taxon>Sternorrhyncha</taxon>
        <taxon>Aphidomorpha</taxon>
        <taxon>Aphidoidea</taxon>
        <taxon>Aphididae</taxon>
        <taxon>Aphidini</taxon>
        <taxon>Aphis</taxon>
        <taxon>Aphis</taxon>
    </lineage>
</organism>
<dbReference type="PANTHER" id="PTHR46698">
    <property type="entry name" value="CROSSVEINLESS 2"/>
    <property type="match status" value="1"/>
</dbReference>
<evidence type="ECO:0000256" key="1">
    <source>
        <dbReference type="ARBA" id="ARBA00004613"/>
    </source>
</evidence>
<keyword evidence="2" id="KW-0964">Secreted</keyword>
<dbReference type="Gene3D" id="2.10.70.10">
    <property type="entry name" value="Complement Module, domain 1"/>
    <property type="match status" value="1"/>
</dbReference>
<feature type="region of interest" description="Disordered" evidence="4">
    <location>
        <begin position="242"/>
        <end position="266"/>
    </location>
</feature>
<dbReference type="PANTHER" id="PTHR46698:SF3">
    <property type="entry name" value="TENECTIN ISOFORM 1-RELATED"/>
    <property type="match status" value="1"/>
</dbReference>
<dbReference type="EMBL" id="VUJU01011131">
    <property type="protein sequence ID" value="KAF0711886.1"/>
    <property type="molecule type" value="Genomic_DNA"/>
</dbReference>
<evidence type="ECO:0000256" key="3">
    <source>
        <dbReference type="ARBA" id="ARBA00022729"/>
    </source>
</evidence>
<evidence type="ECO:0000259" key="5">
    <source>
        <dbReference type="PROSITE" id="PS50184"/>
    </source>
</evidence>
<protein>
    <recommendedName>
        <fullName evidence="5">VWFC domain-containing protein</fullName>
    </recommendedName>
</protein>
<reference evidence="6 7" key="1">
    <citation type="submission" date="2019-08" db="EMBL/GenBank/DDBJ databases">
        <title>Whole genome of Aphis craccivora.</title>
        <authorList>
            <person name="Voronova N.V."/>
            <person name="Shulinski R.S."/>
            <person name="Bandarenka Y.V."/>
            <person name="Zhorov D.G."/>
            <person name="Warner D."/>
        </authorList>
    </citation>
    <scope>NUCLEOTIDE SEQUENCE [LARGE SCALE GENOMIC DNA]</scope>
    <source>
        <strain evidence="6">180601</strain>
        <tissue evidence="6">Whole Body</tissue>
    </source>
</reference>
<dbReference type="GO" id="GO:0005576">
    <property type="term" value="C:extracellular region"/>
    <property type="evidence" value="ECO:0007669"/>
    <property type="project" value="UniProtKB-SubCell"/>
</dbReference>
<evidence type="ECO:0000256" key="2">
    <source>
        <dbReference type="ARBA" id="ARBA00022525"/>
    </source>
</evidence>
<dbReference type="OrthoDB" id="10072086at2759"/>
<keyword evidence="3" id="KW-0732">Signal</keyword>
<dbReference type="InterPro" id="IPR052424">
    <property type="entry name" value="Kielin_Chordin-BMP_Reg"/>
</dbReference>
<evidence type="ECO:0000256" key="4">
    <source>
        <dbReference type="SAM" id="MobiDB-lite"/>
    </source>
</evidence>